<dbReference type="Pfam" id="PF04972">
    <property type="entry name" value="BON"/>
    <property type="match status" value="2"/>
</dbReference>
<dbReference type="PROSITE" id="PS50914">
    <property type="entry name" value="BON"/>
    <property type="match status" value="1"/>
</dbReference>
<dbReference type="Gene3D" id="3.40.1520.20">
    <property type="match status" value="1"/>
</dbReference>
<organism evidence="3">
    <name type="scientific">Polynucleobacter sp. UK-FUSCHL-C3</name>
    <dbReference type="NCBI Taxonomy" id="2955208"/>
    <lineage>
        <taxon>Bacteria</taxon>
        <taxon>Pseudomonadati</taxon>
        <taxon>Pseudomonadota</taxon>
        <taxon>Betaproteobacteria</taxon>
        <taxon>Burkholderiales</taxon>
        <taxon>Burkholderiaceae</taxon>
        <taxon>Polynucleobacter</taxon>
    </lineage>
</organism>
<dbReference type="PANTHER" id="PTHR34606:SF4">
    <property type="entry name" value="OUTER MEMBRANE LIPOPROTEIN DOLP"/>
    <property type="match status" value="1"/>
</dbReference>
<reference evidence="3" key="1">
    <citation type="submission" date="2022-06" db="EMBL/GenBank/DDBJ databases">
        <title>New Polynucleobacter species.</title>
        <authorList>
            <person name="Hahn M.W."/>
        </authorList>
    </citation>
    <scope>NUCLEOTIDE SEQUENCE</scope>
    <source>
        <strain evidence="3">UK-FUSCHL-C3</strain>
    </source>
</reference>
<name>A0AAU8A2Y9_9BURK</name>
<dbReference type="PANTHER" id="PTHR34606">
    <property type="entry name" value="BON DOMAIN-CONTAINING PROTEIN"/>
    <property type="match status" value="1"/>
</dbReference>
<gene>
    <name evidence="3" type="ORF">NKE59_00140</name>
</gene>
<feature type="region of interest" description="Disordered" evidence="1">
    <location>
        <begin position="195"/>
        <end position="214"/>
    </location>
</feature>
<feature type="compositionally biased region" description="Polar residues" evidence="1">
    <location>
        <begin position="203"/>
        <end position="214"/>
    </location>
</feature>
<accession>A0AAU8A2Y9</accession>
<dbReference type="AlphaFoldDB" id="A0AAU8A2Y9"/>
<dbReference type="InterPro" id="IPR051686">
    <property type="entry name" value="Lipoprotein_DolP"/>
</dbReference>
<evidence type="ECO:0000256" key="1">
    <source>
        <dbReference type="SAM" id="MobiDB-lite"/>
    </source>
</evidence>
<dbReference type="InterPro" id="IPR007055">
    <property type="entry name" value="BON_dom"/>
</dbReference>
<evidence type="ECO:0000259" key="2">
    <source>
        <dbReference type="PROSITE" id="PS50914"/>
    </source>
</evidence>
<sequence length="214" mass="23042">MLRLIKVACLLLITIQISACGVFIVGGMVGGATILADRRTPAVQAIDLGIELEANSQLSRKFGDSAHIVVVSFNQKVLLIGEAKDESIKNQAATDVKAMKNVRSLFNEIMIGPNSTIGARASDSYLASSIKTQLVFTADIPSNSMNISVEGGRVYLMGILSQQEAEKAKQIVSKVNGVKQVFAFFDIISESEKQRLEKEGKARTSQPDTNPSPN</sequence>
<dbReference type="EMBL" id="CP099959">
    <property type="protein sequence ID" value="XCC57749.1"/>
    <property type="molecule type" value="Genomic_DNA"/>
</dbReference>
<feature type="domain" description="BON" evidence="2">
    <location>
        <begin position="122"/>
        <end position="189"/>
    </location>
</feature>
<evidence type="ECO:0000313" key="3">
    <source>
        <dbReference type="EMBL" id="XCC57749.1"/>
    </source>
</evidence>
<protein>
    <submittedName>
        <fullName evidence="3">BON domain-containing protein</fullName>
    </submittedName>
</protein>
<dbReference type="RefSeq" id="WP_353438842.1">
    <property type="nucleotide sequence ID" value="NZ_CP099959.1"/>
</dbReference>
<proteinExistence type="predicted"/>